<sequence length="369" mass="40659">MVCPVQEGGDPRFPLSFEPSFHRMQGSQMIAAYVNILLCGFGILLTARYFQRYSKNDGWILKTVVGAIITLGIVETIFTSVQSYDTLVSKWGKCDMLDEIIPSVPGKYLCVYLTACIAQLFLASRIWLVGKSCGSSWRFMVIPVVAFSIFQLGGGLVVVALMIKTLSFKQLSLNVLVLRVGTAIQGGGSAVADVLITIGLVAIFRTHAGMSRINRSKSLLSRLARLFIHRAFATSILAVLSIFLVSFSHITGYGKRGLRAAKYFHASGTYYFMIPLLANTHVYIISVVAMYVQNPPTEPKLMLHVASLTSRDGIRREMNRSVHISDLVLEVPVDSESESHQSSRSTREHSGGDADMEGTKPRLERIESP</sequence>
<dbReference type="RefSeq" id="XP_001839278.2">
    <property type="nucleotide sequence ID" value="XM_001839226.2"/>
</dbReference>
<dbReference type="GeneID" id="6015890"/>
<dbReference type="KEGG" id="cci:CC1G_11000"/>
<feature type="compositionally biased region" description="Basic and acidic residues" evidence="1">
    <location>
        <begin position="337"/>
        <end position="369"/>
    </location>
</feature>
<feature type="transmembrane region" description="Helical" evidence="2">
    <location>
        <begin position="270"/>
        <end position="292"/>
    </location>
</feature>
<dbReference type="Proteomes" id="UP000001861">
    <property type="component" value="Unassembled WGS sequence"/>
</dbReference>
<dbReference type="AlphaFoldDB" id="A8P729"/>
<keyword evidence="4" id="KW-1185">Reference proteome</keyword>
<feature type="transmembrane region" description="Helical" evidence="2">
    <location>
        <begin position="59"/>
        <end position="81"/>
    </location>
</feature>
<feature type="transmembrane region" description="Helical" evidence="2">
    <location>
        <begin position="30"/>
        <end position="47"/>
    </location>
</feature>
<dbReference type="HOGENOM" id="CLU_046025_10_1_1"/>
<accession>A8P729</accession>
<organism evidence="3 4">
    <name type="scientific">Coprinopsis cinerea (strain Okayama-7 / 130 / ATCC MYA-4618 / FGSC 9003)</name>
    <name type="common">Inky cap fungus</name>
    <name type="synonym">Hormographiella aspergillata</name>
    <dbReference type="NCBI Taxonomy" id="240176"/>
    <lineage>
        <taxon>Eukaryota</taxon>
        <taxon>Fungi</taxon>
        <taxon>Dikarya</taxon>
        <taxon>Basidiomycota</taxon>
        <taxon>Agaricomycotina</taxon>
        <taxon>Agaricomycetes</taxon>
        <taxon>Agaricomycetidae</taxon>
        <taxon>Agaricales</taxon>
        <taxon>Agaricineae</taxon>
        <taxon>Psathyrellaceae</taxon>
        <taxon>Coprinopsis</taxon>
    </lineage>
</organism>
<protein>
    <recommendedName>
        <fullName evidence="5">Integral membrane protein</fullName>
    </recommendedName>
</protein>
<evidence type="ECO:0000313" key="4">
    <source>
        <dbReference type="Proteomes" id="UP000001861"/>
    </source>
</evidence>
<keyword evidence="2" id="KW-0812">Transmembrane</keyword>
<evidence type="ECO:0000256" key="1">
    <source>
        <dbReference type="SAM" id="MobiDB-lite"/>
    </source>
</evidence>
<dbReference type="OMA" id="TRIWILT"/>
<gene>
    <name evidence="3" type="ORF">CC1G_11000</name>
</gene>
<feature type="transmembrane region" description="Helical" evidence="2">
    <location>
        <begin position="227"/>
        <end position="250"/>
    </location>
</feature>
<evidence type="ECO:0000256" key="2">
    <source>
        <dbReference type="SAM" id="Phobius"/>
    </source>
</evidence>
<feature type="transmembrane region" description="Helical" evidence="2">
    <location>
        <begin position="106"/>
        <end position="128"/>
    </location>
</feature>
<dbReference type="PANTHER" id="PTHR40465">
    <property type="entry name" value="CHROMOSOME 1, WHOLE GENOME SHOTGUN SEQUENCE"/>
    <property type="match status" value="1"/>
</dbReference>
<feature type="region of interest" description="Disordered" evidence="1">
    <location>
        <begin position="332"/>
        <end position="369"/>
    </location>
</feature>
<keyword evidence="2" id="KW-1133">Transmembrane helix</keyword>
<evidence type="ECO:0008006" key="5">
    <source>
        <dbReference type="Google" id="ProtNLM"/>
    </source>
</evidence>
<dbReference type="VEuPathDB" id="FungiDB:CC1G_11000"/>
<reference evidence="3 4" key="1">
    <citation type="journal article" date="2010" name="Proc. Natl. Acad. Sci. U.S.A.">
        <title>Insights into evolution of multicellular fungi from the assembled chromosomes of the mushroom Coprinopsis cinerea (Coprinus cinereus).</title>
        <authorList>
            <person name="Stajich J.E."/>
            <person name="Wilke S.K."/>
            <person name="Ahren D."/>
            <person name="Au C.H."/>
            <person name="Birren B.W."/>
            <person name="Borodovsky M."/>
            <person name="Burns C."/>
            <person name="Canback B."/>
            <person name="Casselton L.A."/>
            <person name="Cheng C.K."/>
            <person name="Deng J."/>
            <person name="Dietrich F.S."/>
            <person name="Fargo D.C."/>
            <person name="Farman M.L."/>
            <person name="Gathman A.C."/>
            <person name="Goldberg J."/>
            <person name="Guigo R."/>
            <person name="Hoegger P.J."/>
            <person name="Hooker J.B."/>
            <person name="Huggins A."/>
            <person name="James T.Y."/>
            <person name="Kamada T."/>
            <person name="Kilaru S."/>
            <person name="Kodira C."/>
            <person name="Kues U."/>
            <person name="Kupfer D."/>
            <person name="Kwan H.S."/>
            <person name="Lomsadze A."/>
            <person name="Li W."/>
            <person name="Lilly W.W."/>
            <person name="Ma L.J."/>
            <person name="Mackey A.J."/>
            <person name="Manning G."/>
            <person name="Martin F."/>
            <person name="Muraguchi H."/>
            <person name="Natvig D.O."/>
            <person name="Palmerini H."/>
            <person name="Ramesh M.A."/>
            <person name="Rehmeyer C.J."/>
            <person name="Roe B.A."/>
            <person name="Shenoy N."/>
            <person name="Stanke M."/>
            <person name="Ter-Hovhannisyan V."/>
            <person name="Tunlid A."/>
            <person name="Velagapudi R."/>
            <person name="Vision T.J."/>
            <person name="Zeng Q."/>
            <person name="Zolan M.E."/>
            <person name="Pukkila P.J."/>
        </authorList>
    </citation>
    <scope>NUCLEOTIDE SEQUENCE [LARGE SCALE GENOMIC DNA]</scope>
    <source>
        <strain evidence="4">Okayama-7 / 130 / ATCC MYA-4618 / FGSC 9003</strain>
    </source>
</reference>
<dbReference type="eggNOG" id="ENOG502SP44">
    <property type="taxonomic scope" value="Eukaryota"/>
</dbReference>
<evidence type="ECO:0000313" key="3">
    <source>
        <dbReference type="EMBL" id="EAU82541.2"/>
    </source>
</evidence>
<dbReference type="OrthoDB" id="2803252at2759"/>
<name>A8P729_COPC7</name>
<comment type="caution">
    <text evidence="3">The sequence shown here is derived from an EMBL/GenBank/DDBJ whole genome shotgun (WGS) entry which is preliminary data.</text>
</comment>
<keyword evidence="2" id="KW-0472">Membrane</keyword>
<dbReference type="InParanoid" id="A8P729"/>
<feature type="transmembrane region" description="Helical" evidence="2">
    <location>
        <begin position="140"/>
        <end position="163"/>
    </location>
</feature>
<feature type="transmembrane region" description="Helical" evidence="2">
    <location>
        <begin position="183"/>
        <end position="206"/>
    </location>
</feature>
<proteinExistence type="predicted"/>
<dbReference type="EMBL" id="AACS02000005">
    <property type="protein sequence ID" value="EAU82541.2"/>
    <property type="molecule type" value="Genomic_DNA"/>
</dbReference>
<dbReference type="PANTHER" id="PTHR40465:SF1">
    <property type="entry name" value="DUF6534 DOMAIN-CONTAINING PROTEIN"/>
    <property type="match status" value="1"/>
</dbReference>